<evidence type="ECO:0000313" key="2">
    <source>
        <dbReference type="EMBL" id="KAJ3484357.1"/>
    </source>
</evidence>
<accession>A0AAD5V2F8</accession>
<evidence type="ECO:0008006" key="4">
    <source>
        <dbReference type="Google" id="ProtNLM"/>
    </source>
</evidence>
<dbReference type="EMBL" id="JANAWD010000193">
    <property type="protein sequence ID" value="KAJ3484357.1"/>
    <property type="molecule type" value="Genomic_DNA"/>
</dbReference>
<evidence type="ECO:0000313" key="3">
    <source>
        <dbReference type="Proteomes" id="UP001212997"/>
    </source>
</evidence>
<protein>
    <recommendedName>
        <fullName evidence="4">Secreted protein</fullName>
    </recommendedName>
</protein>
<keyword evidence="1" id="KW-0732">Signal</keyword>
<reference evidence="2" key="1">
    <citation type="submission" date="2022-07" db="EMBL/GenBank/DDBJ databases">
        <title>Genome Sequence of Physisporinus lineatus.</title>
        <authorList>
            <person name="Buettner E."/>
        </authorList>
    </citation>
    <scope>NUCLEOTIDE SEQUENCE</scope>
    <source>
        <strain evidence="2">VT162</strain>
    </source>
</reference>
<keyword evidence="3" id="KW-1185">Reference proteome</keyword>
<proteinExistence type="predicted"/>
<dbReference type="Proteomes" id="UP001212997">
    <property type="component" value="Unassembled WGS sequence"/>
</dbReference>
<feature type="signal peptide" evidence="1">
    <location>
        <begin position="1"/>
        <end position="26"/>
    </location>
</feature>
<sequence>MVFFMFIVSLLAALALCCLLFPSVWASMAGDEFLDAHEAGLALVASRNPVRETGPPACMAKLIMLRHKINQANSRRRCSASHARQAAYTFNVPPLRSPRNAPWARFGRAHGKQYH</sequence>
<name>A0AAD5V2F8_9APHY</name>
<feature type="chain" id="PRO_5041960497" description="Secreted protein" evidence="1">
    <location>
        <begin position="27"/>
        <end position="115"/>
    </location>
</feature>
<dbReference type="AlphaFoldDB" id="A0AAD5V2F8"/>
<comment type="caution">
    <text evidence="2">The sequence shown here is derived from an EMBL/GenBank/DDBJ whole genome shotgun (WGS) entry which is preliminary data.</text>
</comment>
<gene>
    <name evidence="2" type="ORF">NLI96_g5705</name>
</gene>
<organism evidence="2 3">
    <name type="scientific">Meripilus lineatus</name>
    <dbReference type="NCBI Taxonomy" id="2056292"/>
    <lineage>
        <taxon>Eukaryota</taxon>
        <taxon>Fungi</taxon>
        <taxon>Dikarya</taxon>
        <taxon>Basidiomycota</taxon>
        <taxon>Agaricomycotina</taxon>
        <taxon>Agaricomycetes</taxon>
        <taxon>Polyporales</taxon>
        <taxon>Meripilaceae</taxon>
        <taxon>Meripilus</taxon>
    </lineage>
</organism>
<evidence type="ECO:0000256" key="1">
    <source>
        <dbReference type="SAM" id="SignalP"/>
    </source>
</evidence>